<dbReference type="RefSeq" id="WP_196418415.1">
    <property type="nucleotide sequence ID" value="NZ_JADQTO010000022.1"/>
</dbReference>
<dbReference type="Pfam" id="PF03176">
    <property type="entry name" value="MMPL"/>
    <property type="match status" value="2"/>
</dbReference>
<feature type="transmembrane region" description="Helical" evidence="8">
    <location>
        <begin position="241"/>
        <end position="263"/>
    </location>
</feature>
<sequence>MAGSAVRMKRIAVGVVTGWLLLAAIAPMLAPGAAEVPDDEGPTAAPATAESVRAGELLARAFPDAAGIPAVVVLRNPGGLTGNDLAEVRRISHRLTGASRPAGVRAVVSVATTPDAADLRSADGTTTMIVAGIDLDPADPALGGTVDAIRAIAGSGTGSLEIRVTGPAGVARDSVTVFRRADTTLLTVTIGLVLALLLVIYRSPVLAAVPLVAVGVAMAVTSAIGAALARAGLVGVSEMTASIGTVLLFGVGTDYCLFLIMRYREQLAETSQRYDAMTAALRRVGPAIVFSAGTVVVGLLTLLTASLPSYRSLGPYLAVSVAVMLLVAVTFVPALVLLLGRYAFWPLKTHARTVAASSLWGRVAAIVIRRPVLTVAACLAVLAALSTGLVGYRENYDAISGFRAQTESARGQQLLTDAFPAGRLAPTYVLLDAPVALHGHLDVVERVSAGVAAIPGVQQVTGPTRPDGTAPDGTAAGLTALAGGPGRTYLSPDGHTARMDVVYTDDPYEAAALDRTERLRRSVRATLTAAGLGSAQVMVGGESAAALDRRAAATRDAPVIAILLLGLITILIVALLRSLLAPLYLVATMVASFLAALGATVVTAVVLDGQAGITEGAALYIFVFLVALGVDYNILLATRIREETARHGTIDGLRLALTRTGGVITSAGLILAGTFAALMTQPLDTLFQFGFALAFGILLDTFLVRGLLVPAIVRLAGPAGWWPSRLTPPPPQPTATDPFPARDSAAPASSTITRP</sequence>
<dbReference type="InterPro" id="IPR000731">
    <property type="entry name" value="SSD"/>
</dbReference>
<dbReference type="EMBL" id="JADQTO010000022">
    <property type="protein sequence ID" value="MBG0566635.1"/>
    <property type="molecule type" value="Genomic_DNA"/>
</dbReference>
<dbReference type="GO" id="GO:0005886">
    <property type="term" value="C:plasma membrane"/>
    <property type="evidence" value="ECO:0007669"/>
    <property type="project" value="UniProtKB-SubCell"/>
</dbReference>
<feature type="transmembrane region" description="Helical" evidence="8">
    <location>
        <begin position="583"/>
        <end position="605"/>
    </location>
</feature>
<accession>A0A931CKK0</accession>
<proteinExistence type="inferred from homology"/>
<feature type="transmembrane region" description="Helical" evidence="8">
    <location>
        <begin position="372"/>
        <end position="392"/>
    </location>
</feature>
<dbReference type="SUPFAM" id="SSF82866">
    <property type="entry name" value="Multidrug efflux transporter AcrB transmembrane domain"/>
    <property type="match status" value="2"/>
</dbReference>
<feature type="transmembrane region" description="Helical" evidence="8">
    <location>
        <begin position="656"/>
        <end position="679"/>
    </location>
</feature>
<evidence type="ECO:0000256" key="8">
    <source>
        <dbReference type="SAM" id="Phobius"/>
    </source>
</evidence>
<evidence type="ECO:0000256" key="3">
    <source>
        <dbReference type="ARBA" id="ARBA00022475"/>
    </source>
</evidence>
<feature type="transmembrane region" description="Helical" evidence="8">
    <location>
        <begin position="208"/>
        <end position="229"/>
    </location>
</feature>
<reference evidence="10" key="1">
    <citation type="submission" date="2020-11" db="EMBL/GenBank/DDBJ databases">
        <title>Isolation and identification of active actinomycetes.</title>
        <authorList>
            <person name="Sun X."/>
        </authorList>
    </citation>
    <scope>NUCLEOTIDE SEQUENCE</scope>
    <source>
        <strain evidence="10">NEAU-A11</strain>
    </source>
</reference>
<keyword evidence="3" id="KW-1003">Cell membrane</keyword>
<evidence type="ECO:0000256" key="4">
    <source>
        <dbReference type="ARBA" id="ARBA00022692"/>
    </source>
</evidence>
<evidence type="ECO:0000256" key="7">
    <source>
        <dbReference type="SAM" id="MobiDB-lite"/>
    </source>
</evidence>
<gene>
    <name evidence="10" type="ORF">I4J89_34835</name>
</gene>
<dbReference type="PANTHER" id="PTHR33406">
    <property type="entry name" value="MEMBRANE PROTEIN MJ1562-RELATED"/>
    <property type="match status" value="1"/>
</dbReference>
<evidence type="ECO:0000256" key="5">
    <source>
        <dbReference type="ARBA" id="ARBA00022989"/>
    </source>
</evidence>
<dbReference type="InterPro" id="IPR050545">
    <property type="entry name" value="Mycobact_MmpL"/>
</dbReference>
<evidence type="ECO:0000256" key="2">
    <source>
        <dbReference type="ARBA" id="ARBA00010157"/>
    </source>
</evidence>
<evidence type="ECO:0000313" key="11">
    <source>
        <dbReference type="Proteomes" id="UP000598146"/>
    </source>
</evidence>
<comment type="caution">
    <text evidence="10">The sequence shown here is derived from an EMBL/GenBank/DDBJ whole genome shotgun (WGS) entry which is preliminary data.</text>
</comment>
<keyword evidence="5 8" id="KW-1133">Transmembrane helix</keyword>
<name>A0A931CKK0_9ACTN</name>
<evidence type="ECO:0000256" key="1">
    <source>
        <dbReference type="ARBA" id="ARBA00004651"/>
    </source>
</evidence>
<comment type="subcellular location">
    <subcellularLocation>
        <location evidence="1">Cell membrane</location>
        <topology evidence="1">Multi-pass membrane protein</topology>
    </subcellularLocation>
</comment>
<comment type="similarity">
    <text evidence="2">Belongs to the resistance-nodulation-cell division (RND) (TC 2.A.6) family. MmpL subfamily.</text>
</comment>
<protein>
    <submittedName>
        <fullName evidence="10">MMPL family transporter</fullName>
    </submittedName>
</protein>
<feature type="region of interest" description="Disordered" evidence="7">
    <location>
        <begin position="724"/>
        <end position="755"/>
    </location>
</feature>
<keyword evidence="6 8" id="KW-0472">Membrane</keyword>
<organism evidence="10 11">
    <name type="scientific">Actinoplanes aureus</name>
    <dbReference type="NCBI Taxonomy" id="2792083"/>
    <lineage>
        <taxon>Bacteria</taxon>
        <taxon>Bacillati</taxon>
        <taxon>Actinomycetota</taxon>
        <taxon>Actinomycetes</taxon>
        <taxon>Micromonosporales</taxon>
        <taxon>Micromonosporaceae</taxon>
        <taxon>Actinoplanes</taxon>
    </lineage>
</organism>
<evidence type="ECO:0000256" key="6">
    <source>
        <dbReference type="ARBA" id="ARBA00023136"/>
    </source>
</evidence>
<feature type="domain" description="SSD" evidence="9">
    <location>
        <begin position="211"/>
        <end position="338"/>
    </location>
</feature>
<evidence type="ECO:0000313" key="10">
    <source>
        <dbReference type="EMBL" id="MBG0566635.1"/>
    </source>
</evidence>
<keyword evidence="11" id="KW-1185">Reference proteome</keyword>
<keyword evidence="4 8" id="KW-0812">Transmembrane</keyword>
<evidence type="ECO:0000259" key="9">
    <source>
        <dbReference type="PROSITE" id="PS50156"/>
    </source>
</evidence>
<feature type="transmembrane region" description="Helical" evidence="8">
    <location>
        <begin position="685"/>
        <end position="704"/>
    </location>
</feature>
<feature type="transmembrane region" description="Helical" evidence="8">
    <location>
        <begin position="316"/>
        <end position="339"/>
    </location>
</feature>
<feature type="transmembrane region" description="Helical" evidence="8">
    <location>
        <begin position="617"/>
        <end position="635"/>
    </location>
</feature>
<feature type="transmembrane region" description="Helical" evidence="8">
    <location>
        <begin position="557"/>
        <end position="576"/>
    </location>
</feature>
<feature type="transmembrane region" description="Helical" evidence="8">
    <location>
        <begin position="284"/>
        <end position="304"/>
    </location>
</feature>
<feature type="transmembrane region" description="Helical" evidence="8">
    <location>
        <begin position="183"/>
        <end position="201"/>
    </location>
</feature>
<dbReference type="InterPro" id="IPR004869">
    <property type="entry name" value="MMPL_dom"/>
</dbReference>
<dbReference type="Gene3D" id="1.20.1640.10">
    <property type="entry name" value="Multidrug efflux transporter AcrB transmembrane domain"/>
    <property type="match status" value="2"/>
</dbReference>
<dbReference type="PANTHER" id="PTHR33406:SF6">
    <property type="entry name" value="MEMBRANE PROTEIN YDGH-RELATED"/>
    <property type="match status" value="1"/>
</dbReference>
<dbReference type="Proteomes" id="UP000598146">
    <property type="component" value="Unassembled WGS sequence"/>
</dbReference>
<dbReference type="PROSITE" id="PS50156">
    <property type="entry name" value="SSD"/>
    <property type="match status" value="1"/>
</dbReference>
<dbReference type="AlphaFoldDB" id="A0A931CKK0"/>